<evidence type="ECO:0000313" key="7">
    <source>
        <dbReference type="EMBL" id="EET90220.1"/>
    </source>
</evidence>
<evidence type="ECO:0000259" key="5">
    <source>
        <dbReference type="Pfam" id="PF00185"/>
    </source>
</evidence>
<dbReference type="GO" id="GO:0042450">
    <property type="term" value="P:L-arginine biosynthetic process via ornithine"/>
    <property type="evidence" value="ECO:0007669"/>
    <property type="project" value="UniProtKB-UniRule"/>
</dbReference>
<dbReference type="InterPro" id="IPR006130">
    <property type="entry name" value="Asp/Orn_carbamoylTrfase"/>
</dbReference>
<dbReference type="InterPro" id="IPR006132">
    <property type="entry name" value="Asp/Orn_carbamoyltranf_P-bd"/>
</dbReference>
<dbReference type="PROSITE" id="PS00097">
    <property type="entry name" value="CARBAMOYLTRANSFERASE"/>
    <property type="match status" value="1"/>
</dbReference>
<dbReference type="Pfam" id="PF02729">
    <property type="entry name" value="OTCace_N"/>
    <property type="match status" value="1"/>
</dbReference>
<name>C7DHW8_MICA2</name>
<evidence type="ECO:0000256" key="2">
    <source>
        <dbReference type="ARBA" id="ARBA00048772"/>
    </source>
</evidence>
<reference evidence="7 8" key="2">
    <citation type="journal article" date="2010" name="Proc. Natl. Acad. Sci. U.S.A.">
        <title>Enigmatic, ultrasmall, uncultivated Archaea.</title>
        <authorList>
            <person name="Baker B.J."/>
            <person name="Comolli L.R."/>
            <person name="Dick G.J."/>
            <person name="Hauser L.J."/>
            <person name="Hyatt D."/>
            <person name="Dill B.D."/>
            <person name="Land M.L."/>
            <person name="Verberkmoes N.C."/>
            <person name="Hettich R.L."/>
            <person name="Banfield J.F."/>
        </authorList>
    </citation>
    <scope>NUCLEOTIDE SEQUENCE [LARGE SCALE GENOMIC DNA]</scope>
    <source>
        <strain evidence="7">ARMAN-2</strain>
    </source>
</reference>
<dbReference type="EC" id="2.1.3.3" evidence="3"/>
<dbReference type="FunFam" id="3.40.50.1370:FF:000008">
    <property type="entry name" value="Ornithine carbamoyltransferase"/>
    <property type="match status" value="1"/>
</dbReference>
<dbReference type="GO" id="GO:0016597">
    <property type="term" value="F:amino acid binding"/>
    <property type="evidence" value="ECO:0007669"/>
    <property type="project" value="InterPro"/>
</dbReference>
<dbReference type="PRINTS" id="PR00100">
    <property type="entry name" value="AOTCASE"/>
</dbReference>
<dbReference type="Proteomes" id="UP000332487">
    <property type="component" value="Unassembled WGS sequence"/>
</dbReference>
<dbReference type="GO" id="GO:0004585">
    <property type="term" value="F:ornithine carbamoyltransferase activity"/>
    <property type="evidence" value="ECO:0007669"/>
    <property type="project" value="UniProtKB-UniRule"/>
</dbReference>
<evidence type="ECO:0000256" key="3">
    <source>
        <dbReference type="NCBIfam" id="TIGR00658"/>
    </source>
</evidence>
<organism evidence="7 8">
    <name type="scientific">Candidatus Micrarchaeum acidiphilum ARMAN-2</name>
    <dbReference type="NCBI Taxonomy" id="425595"/>
    <lineage>
        <taxon>Archaea</taxon>
        <taxon>Candidatus Micrarchaeota</taxon>
        <taxon>Candidatus Micrarchaeia</taxon>
        <taxon>Candidatus Micrarchaeales</taxon>
        <taxon>Candidatus Micrarchaeaceae</taxon>
        <taxon>Candidatus Micrarchaeum</taxon>
    </lineage>
</organism>
<dbReference type="InterPro" id="IPR036901">
    <property type="entry name" value="Asp/Orn_carbamoylTrfase_sf"/>
</dbReference>
<feature type="domain" description="Aspartate/ornithine carbamoyltransferase carbamoyl-P binding" evidence="6">
    <location>
        <begin position="2"/>
        <end position="138"/>
    </location>
</feature>
<dbReference type="InterPro" id="IPR006131">
    <property type="entry name" value="Asp_carbamoyltransf_Asp/Orn-bd"/>
</dbReference>
<evidence type="ECO:0000256" key="4">
    <source>
        <dbReference type="RuleBase" id="RU003634"/>
    </source>
</evidence>
<protein>
    <recommendedName>
        <fullName evidence="3">Ornithine carbamoyltransferase</fullName>
        <ecNumber evidence="3">2.1.3.3</ecNumber>
    </recommendedName>
</protein>
<dbReference type="PRINTS" id="PR00102">
    <property type="entry name" value="OTCASE"/>
</dbReference>
<accession>C7DHW8</accession>
<proteinExistence type="inferred from homology"/>
<dbReference type="NCBIfam" id="NF001986">
    <property type="entry name" value="PRK00779.1"/>
    <property type="match status" value="1"/>
</dbReference>
<comment type="similarity">
    <text evidence="4">Belongs to the aspartate/ornithine carbamoyltransferase superfamily.</text>
</comment>
<feature type="domain" description="Aspartate/ornithine carbamoyltransferase Asp/Orn-binding" evidence="5">
    <location>
        <begin position="144"/>
        <end position="294"/>
    </location>
</feature>
<dbReference type="Gene3D" id="3.40.50.1370">
    <property type="entry name" value="Aspartate/ornithine carbamoyltransferase"/>
    <property type="match status" value="2"/>
</dbReference>
<evidence type="ECO:0000259" key="6">
    <source>
        <dbReference type="Pfam" id="PF02729"/>
    </source>
</evidence>
<keyword evidence="8" id="KW-1185">Reference proteome</keyword>
<dbReference type="PANTHER" id="PTHR45753:SF3">
    <property type="entry name" value="ORNITHINE TRANSCARBAMYLASE, MITOCHONDRIAL"/>
    <property type="match status" value="1"/>
</dbReference>
<evidence type="ECO:0000256" key="1">
    <source>
        <dbReference type="ARBA" id="ARBA00022679"/>
    </source>
</evidence>
<dbReference type="Pfam" id="PF00185">
    <property type="entry name" value="OTCace"/>
    <property type="match status" value="1"/>
</dbReference>
<reference evidence="7 8" key="1">
    <citation type="journal article" date="2009" name="Genome Biol.">
        <title>Community-wide analysis of microbial genome sequence signatures.</title>
        <authorList>
            <person name="Dick G.J."/>
            <person name="Andersson A.F."/>
            <person name="Baker B.J."/>
            <person name="Simmons S.L."/>
            <person name="Thomas B.C."/>
            <person name="Yelton A.P."/>
            <person name="Banfield J.F."/>
        </authorList>
    </citation>
    <scope>NUCLEOTIDE SEQUENCE [LARGE SCALE GENOMIC DNA]</scope>
    <source>
        <strain evidence="7">ARMAN-2</strain>
    </source>
</reference>
<sequence length="300" mass="33642">MNILSSNDLDREQIEKIFNLADKIKENKEELSLKENSILALFFEKASTRTRTSFEAAITQLGGKGIYIDAQTSQLKRGEPISDIARMLSSYCDFIAARLYSHSDLVSMAEHSSVPVINALTDLEHPTQALVDMYTVLEYKRNPKNVKIAFVGDIATNTANSLMITAAKLGASMVLVGPKGYLPNSTYFNKAKEYGEITFTDEIEKGMEDVDIIYTDTFVSMGQEEEAEKRRKMFADYQVNSKMLEYANEDVLVMHCLPAHRGEEITGEVIDGPKSIVWEQAKNKLLIAKAVLLFLSQSNR</sequence>
<evidence type="ECO:0000313" key="8">
    <source>
        <dbReference type="Proteomes" id="UP000332487"/>
    </source>
</evidence>
<dbReference type="InterPro" id="IPR002292">
    <property type="entry name" value="Orn/put_carbamltrans"/>
</dbReference>
<gene>
    <name evidence="7" type="ORF">UNLARM2_0658</name>
</gene>
<comment type="catalytic activity">
    <reaction evidence="2">
        <text>carbamoyl phosphate + L-ornithine = L-citrulline + phosphate + H(+)</text>
        <dbReference type="Rhea" id="RHEA:19513"/>
        <dbReference type="ChEBI" id="CHEBI:15378"/>
        <dbReference type="ChEBI" id="CHEBI:43474"/>
        <dbReference type="ChEBI" id="CHEBI:46911"/>
        <dbReference type="ChEBI" id="CHEBI:57743"/>
        <dbReference type="ChEBI" id="CHEBI:58228"/>
        <dbReference type="EC" id="2.1.3.3"/>
    </reaction>
</comment>
<dbReference type="PANTHER" id="PTHR45753">
    <property type="entry name" value="ORNITHINE CARBAMOYLTRANSFERASE, MITOCHONDRIAL"/>
    <property type="match status" value="1"/>
</dbReference>
<dbReference type="AlphaFoldDB" id="C7DHW8"/>
<dbReference type="GO" id="GO:0019240">
    <property type="term" value="P:citrulline biosynthetic process"/>
    <property type="evidence" value="ECO:0007669"/>
    <property type="project" value="TreeGrafter"/>
</dbReference>
<dbReference type="SUPFAM" id="SSF53671">
    <property type="entry name" value="Aspartate/ornithine carbamoyltransferase"/>
    <property type="match status" value="1"/>
</dbReference>
<dbReference type="NCBIfam" id="TIGR00658">
    <property type="entry name" value="orni_carb_tr"/>
    <property type="match status" value="1"/>
</dbReference>
<dbReference type="EMBL" id="GG697240">
    <property type="protein sequence ID" value="EET90220.1"/>
    <property type="molecule type" value="Genomic_DNA"/>
</dbReference>
<keyword evidence="1 4" id="KW-0808">Transferase</keyword>